<dbReference type="RefSeq" id="WP_151560458.1">
    <property type="nucleotide sequence ID" value="NZ_WBMT01000005.1"/>
</dbReference>
<evidence type="ECO:0000313" key="3">
    <source>
        <dbReference type="Proteomes" id="UP000468735"/>
    </source>
</evidence>
<evidence type="ECO:0000313" key="2">
    <source>
        <dbReference type="EMBL" id="KAB2349689.1"/>
    </source>
</evidence>
<accession>A0A6H9Z4V2</accession>
<feature type="region of interest" description="Disordered" evidence="1">
    <location>
        <begin position="1"/>
        <end position="24"/>
    </location>
</feature>
<proteinExistence type="predicted"/>
<gene>
    <name evidence="2" type="ORF">F8566_13115</name>
</gene>
<evidence type="ECO:0000256" key="1">
    <source>
        <dbReference type="SAM" id="MobiDB-lite"/>
    </source>
</evidence>
<organism evidence="2 3">
    <name type="scientific">Actinomadura rudentiformis</name>
    <dbReference type="NCBI Taxonomy" id="359158"/>
    <lineage>
        <taxon>Bacteria</taxon>
        <taxon>Bacillati</taxon>
        <taxon>Actinomycetota</taxon>
        <taxon>Actinomycetes</taxon>
        <taxon>Streptosporangiales</taxon>
        <taxon>Thermomonosporaceae</taxon>
        <taxon>Actinomadura</taxon>
    </lineage>
</organism>
<protein>
    <submittedName>
        <fullName evidence="2">Uncharacterized protein</fullName>
    </submittedName>
</protein>
<dbReference type="AlphaFoldDB" id="A0A6H9Z4V2"/>
<reference evidence="2 3" key="1">
    <citation type="submission" date="2019-09" db="EMBL/GenBank/DDBJ databases">
        <title>Actinomadura physcomitrii sp. nov., a novel actinomycete isolated from moss [Physcomitrium sphaericum (Ludw) Fuernr].</title>
        <authorList>
            <person name="Zhuang X."/>
            <person name="Liu C."/>
        </authorList>
    </citation>
    <scope>NUCLEOTIDE SEQUENCE [LARGE SCALE GENOMIC DNA]</scope>
    <source>
        <strain evidence="2 3">HMC1</strain>
    </source>
</reference>
<dbReference type="EMBL" id="WBMT01000005">
    <property type="protein sequence ID" value="KAB2349689.1"/>
    <property type="molecule type" value="Genomic_DNA"/>
</dbReference>
<feature type="compositionally biased region" description="Low complexity" evidence="1">
    <location>
        <begin position="7"/>
        <end position="16"/>
    </location>
</feature>
<dbReference type="Proteomes" id="UP000468735">
    <property type="component" value="Unassembled WGS sequence"/>
</dbReference>
<dbReference type="OrthoDB" id="9809391at2"/>
<name>A0A6H9Z4V2_9ACTN</name>
<comment type="caution">
    <text evidence="2">The sequence shown here is derived from an EMBL/GenBank/DDBJ whole genome shotgun (WGS) entry which is preliminary data.</text>
</comment>
<sequence>MATRIVDSSSAAAPPASRDRSSTSDCHWCGCAYGLGTWIIALRQLGMPLREIAQTLDGDVNDLADKIKAEVHRETDPADQAAQALTRQWDGAMHEMTGGDRRMVSAIHAKIGGKGPEAATNGILDTEVRRGRCGVGPGFAT</sequence>
<keyword evidence="3" id="KW-1185">Reference proteome</keyword>